<evidence type="ECO:0000256" key="3">
    <source>
        <dbReference type="ARBA" id="ARBA00022840"/>
    </source>
</evidence>
<dbReference type="FunFam" id="3.30.420.40:FF:000028">
    <property type="entry name" value="heat shock 70 kDa protein-like"/>
    <property type="match status" value="1"/>
</dbReference>
<dbReference type="InterPro" id="IPR043129">
    <property type="entry name" value="ATPase_NBD"/>
</dbReference>
<accession>A0AAV5DE94</accession>
<dbReference type="GO" id="GO:0005524">
    <property type="term" value="F:ATP binding"/>
    <property type="evidence" value="ECO:0007669"/>
    <property type="project" value="UniProtKB-KW"/>
</dbReference>
<dbReference type="AlphaFoldDB" id="A0AAV5DE94"/>
<dbReference type="SUPFAM" id="SSF53067">
    <property type="entry name" value="Actin-like ATPase domain"/>
    <property type="match status" value="1"/>
</dbReference>
<gene>
    <name evidence="4" type="primary">ga26196</name>
    <name evidence="4" type="ORF">PR202_ga26196</name>
</gene>
<evidence type="ECO:0000256" key="1">
    <source>
        <dbReference type="ARBA" id="ARBA00007381"/>
    </source>
</evidence>
<organism evidence="4 5">
    <name type="scientific">Eleusine coracana subsp. coracana</name>
    <dbReference type="NCBI Taxonomy" id="191504"/>
    <lineage>
        <taxon>Eukaryota</taxon>
        <taxon>Viridiplantae</taxon>
        <taxon>Streptophyta</taxon>
        <taxon>Embryophyta</taxon>
        <taxon>Tracheophyta</taxon>
        <taxon>Spermatophyta</taxon>
        <taxon>Magnoliopsida</taxon>
        <taxon>Liliopsida</taxon>
        <taxon>Poales</taxon>
        <taxon>Poaceae</taxon>
        <taxon>PACMAD clade</taxon>
        <taxon>Chloridoideae</taxon>
        <taxon>Cynodonteae</taxon>
        <taxon>Eleusininae</taxon>
        <taxon>Eleusine</taxon>
    </lineage>
</organism>
<dbReference type="Proteomes" id="UP001054889">
    <property type="component" value="Unassembled WGS sequence"/>
</dbReference>
<reference evidence="4" key="2">
    <citation type="submission" date="2021-12" db="EMBL/GenBank/DDBJ databases">
        <title>Resequencing data analysis of finger millet.</title>
        <authorList>
            <person name="Hatakeyama M."/>
            <person name="Aluri S."/>
            <person name="Balachadran M.T."/>
            <person name="Sivarajan S.R."/>
            <person name="Poveda L."/>
            <person name="Shimizu-Inatsugi R."/>
            <person name="Schlapbach R."/>
            <person name="Sreeman S.M."/>
            <person name="Shimizu K.K."/>
        </authorList>
    </citation>
    <scope>NUCLEOTIDE SEQUENCE</scope>
</reference>
<keyword evidence="3" id="KW-0067">ATP-binding</keyword>
<protein>
    <submittedName>
        <fullName evidence="4">Uncharacterized protein</fullName>
    </submittedName>
</protein>
<dbReference type="InterPro" id="IPR013126">
    <property type="entry name" value="Hsp_70_fam"/>
</dbReference>
<dbReference type="Pfam" id="PF00012">
    <property type="entry name" value="HSP70"/>
    <property type="match status" value="1"/>
</dbReference>
<dbReference type="GO" id="GO:0140662">
    <property type="term" value="F:ATP-dependent protein folding chaperone"/>
    <property type="evidence" value="ECO:0007669"/>
    <property type="project" value="InterPro"/>
</dbReference>
<keyword evidence="2" id="KW-0547">Nucleotide-binding</keyword>
<evidence type="ECO:0000313" key="5">
    <source>
        <dbReference type="Proteomes" id="UP001054889"/>
    </source>
</evidence>
<evidence type="ECO:0000256" key="2">
    <source>
        <dbReference type="ARBA" id="ARBA00022741"/>
    </source>
</evidence>
<name>A0AAV5DE94_ELECO</name>
<evidence type="ECO:0000313" key="4">
    <source>
        <dbReference type="EMBL" id="GJN08290.1"/>
    </source>
</evidence>
<keyword evidence="5" id="KW-1185">Reference proteome</keyword>
<dbReference type="EMBL" id="BQKI01000015">
    <property type="protein sequence ID" value="GJN08290.1"/>
    <property type="molecule type" value="Genomic_DNA"/>
</dbReference>
<comment type="similarity">
    <text evidence="1">Belongs to the heat shock protein 70 family.</text>
</comment>
<dbReference type="InterPro" id="IPR018181">
    <property type="entry name" value="Heat_shock_70_CS"/>
</dbReference>
<dbReference type="PRINTS" id="PR00301">
    <property type="entry name" value="HEATSHOCK70"/>
</dbReference>
<proteinExistence type="inferred from homology"/>
<dbReference type="Gene3D" id="3.30.420.40">
    <property type="match status" value="1"/>
</dbReference>
<dbReference type="PANTHER" id="PTHR19375">
    <property type="entry name" value="HEAT SHOCK PROTEIN 70KDA"/>
    <property type="match status" value="1"/>
</dbReference>
<comment type="caution">
    <text evidence="4">The sequence shown here is derived from an EMBL/GenBank/DDBJ whole genome shotgun (WGS) entry which is preliminary data.</text>
</comment>
<reference evidence="4" key="1">
    <citation type="journal article" date="2018" name="DNA Res.">
        <title>Multiple hybrid de novo genome assembly of finger millet, an orphan allotetraploid crop.</title>
        <authorList>
            <person name="Hatakeyama M."/>
            <person name="Aluri S."/>
            <person name="Balachadran M.T."/>
            <person name="Sivarajan S.R."/>
            <person name="Patrignani A."/>
            <person name="Gruter S."/>
            <person name="Poveda L."/>
            <person name="Shimizu-Inatsugi R."/>
            <person name="Baeten J."/>
            <person name="Francoijs K.J."/>
            <person name="Nataraja K.N."/>
            <person name="Reddy Y.A.N."/>
            <person name="Phadnis S."/>
            <person name="Ravikumar R.L."/>
            <person name="Schlapbach R."/>
            <person name="Sreeman S.M."/>
            <person name="Shimizu K.K."/>
        </authorList>
    </citation>
    <scope>NUCLEOTIDE SEQUENCE</scope>
</reference>
<dbReference type="PROSITE" id="PS00297">
    <property type="entry name" value="HSP70_1"/>
    <property type="match status" value="1"/>
</dbReference>
<sequence length="136" mass="14902">MAASQQTQGDEPAIGIDLGTTNSCVAVWQRRRDRVEIICNEQGDCLRPSCVAFTDTERLVGMAAIHQVSSNPANSIYGENYDSKAQVSSLARIYLSVYLPSYSEDYNPTDSRMAARVVQALVEGEPGVGQWRSPSR</sequence>